<dbReference type="PROSITE" id="PS50949">
    <property type="entry name" value="HTH_GNTR"/>
    <property type="match status" value="1"/>
</dbReference>
<feature type="domain" description="HTH gntR-type" evidence="4">
    <location>
        <begin position="11"/>
        <end position="79"/>
    </location>
</feature>
<evidence type="ECO:0000313" key="6">
    <source>
        <dbReference type="EMBL" id="RHF82173.1"/>
    </source>
</evidence>
<dbReference type="PANTHER" id="PTHR44846">
    <property type="entry name" value="MANNOSYL-D-GLYCERATE TRANSPORT/METABOLISM SYSTEM REPRESSOR MNGR-RELATED"/>
    <property type="match status" value="1"/>
</dbReference>
<evidence type="ECO:0000313" key="7">
    <source>
        <dbReference type="Proteomes" id="UP000284579"/>
    </source>
</evidence>
<dbReference type="Pfam" id="PF07702">
    <property type="entry name" value="UTRA"/>
    <property type="match status" value="1"/>
</dbReference>
<gene>
    <name evidence="6" type="ORF">DW656_11905</name>
    <name evidence="5" type="ORF">DWW65_04660</name>
</gene>
<dbReference type="InterPro" id="IPR036388">
    <property type="entry name" value="WH-like_DNA-bd_sf"/>
</dbReference>
<dbReference type="EMBL" id="QRHO01000017">
    <property type="protein sequence ID" value="RHF82173.1"/>
    <property type="molecule type" value="Genomic_DNA"/>
</dbReference>
<proteinExistence type="predicted"/>
<evidence type="ECO:0000256" key="2">
    <source>
        <dbReference type="ARBA" id="ARBA00023125"/>
    </source>
</evidence>
<dbReference type="InterPro" id="IPR028978">
    <property type="entry name" value="Chorismate_lyase_/UTRA_dom_sf"/>
</dbReference>
<dbReference type="InterPro" id="IPR036390">
    <property type="entry name" value="WH_DNA-bd_sf"/>
</dbReference>
<evidence type="ECO:0000313" key="8">
    <source>
        <dbReference type="Proteomes" id="UP000285693"/>
    </source>
</evidence>
<evidence type="ECO:0000256" key="3">
    <source>
        <dbReference type="ARBA" id="ARBA00023163"/>
    </source>
</evidence>
<sequence>MTKIQSQSNSIPLYLQVKNKIKQEIRSGILKAGDKLDSEAEMQKEYGMSRVTVRNAMAELEREGYIIKVQGKGSFVAQSDMLRLPVGVTSFTGDAKMQGADLKSKILKVGLEPVKTEMDKEFFGINDGENILIVKRLRCVNNVPLLIEENHLSAELDGLMNEDLTGSLYAILQEKYHMIPSIKGRRSVKIIFATEEIAQLLKLSVGTPVIESEVCVFDINGGPIHTVKDIVRGDNDNILKWYV</sequence>
<dbReference type="SMART" id="SM00345">
    <property type="entry name" value="HTH_GNTR"/>
    <property type="match status" value="1"/>
</dbReference>
<comment type="caution">
    <text evidence="5">The sequence shown here is derived from an EMBL/GenBank/DDBJ whole genome shotgun (WGS) entry which is preliminary data.</text>
</comment>
<dbReference type="Pfam" id="PF00392">
    <property type="entry name" value="GntR"/>
    <property type="match status" value="1"/>
</dbReference>
<dbReference type="SMART" id="SM00866">
    <property type="entry name" value="UTRA"/>
    <property type="match status" value="1"/>
</dbReference>
<keyword evidence="3" id="KW-0804">Transcription</keyword>
<dbReference type="GO" id="GO:0003700">
    <property type="term" value="F:DNA-binding transcription factor activity"/>
    <property type="evidence" value="ECO:0007669"/>
    <property type="project" value="InterPro"/>
</dbReference>
<organism evidence="5 8">
    <name type="scientific">Coprococcus comes</name>
    <dbReference type="NCBI Taxonomy" id="410072"/>
    <lineage>
        <taxon>Bacteria</taxon>
        <taxon>Bacillati</taxon>
        <taxon>Bacillota</taxon>
        <taxon>Clostridia</taxon>
        <taxon>Lachnospirales</taxon>
        <taxon>Lachnospiraceae</taxon>
        <taxon>Coprococcus</taxon>
    </lineage>
</organism>
<evidence type="ECO:0000313" key="5">
    <source>
        <dbReference type="EMBL" id="RGU46692.1"/>
    </source>
</evidence>
<dbReference type="CDD" id="cd07377">
    <property type="entry name" value="WHTH_GntR"/>
    <property type="match status" value="1"/>
</dbReference>
<dbReference type="Proteomes" id="UP000284579">
    <property type="component" value="Unassembled WGS sequence"/>
</dbReference>
<name>A0A3R5XP19_9FIRM</name>
<keyword evidence="2" id="KW-0238">DNA-binding</keyword>
<dbReference type="PANTHER" id="PTHR44846:SF1">
    <property type="entry name" value="MANNOSYL-D-GLYCERATE TRANSPORT_METABOLISM SYSTEM REPRESSOR MNGR-RELATED"/>
    <property type="match status" value="1"/>
</dbReference>
<protein>
    <submittedName>
        <fullName evidence="5">GntR family transcriptional regulator</fullName>
    </submittedName>
</protein>
<dbReference type="RefSeq" id="WP_117823547.1">
    <property type="nucleotide sequence ID" value="NZ_JAAIMV010000036.1"/>
</dbReference>
<dbReference type="InterPro" id="IPR050679">
    <property type="entry name" value="Bact_HTH_transcr_reg"/>
</dbReference>
<dbReference type="Proteomes" id="UP000285693">
    <property type="component" value="Unassembled WGS sequence"/>
</dbReference>
<dbReference type="GO" id="GO:0003677">
    <property type="term" value="F:DNA binding"/>
    <property type="evidence" value="ECO:0007669"/>
    <property type="project" value="UniProtKB-KW"/>
</dbReference>
<dbReference type="Gene3D" id="1.10.10.10">
    <property type="entry name" value="Winged helix-like DNA-binding domain superfamily/Winged helix DNA-binding domain"/>
    <property type="match status" value="1"/>
</dbReference>
<dbReference type="GO" id="GO:0045892">
    <property type="term" value="P:negative regulation of DNA-templated transcription"/>
    <property type="evidence" value="ECO:0007669"/>
    <property type="project" value="TreeGrafter"/>
</dbReference>
<evidence type="ECO:0000259" key="4">
    <source>
        <dbReference type="PROSITE" id="PS50949"/>
    </source>
</evidence>
<reference evidence="7 8" key="1">
    <citation type="submission" date="2018-08" db="EMBL/GenBank/DDBJ databases">
        <title>A genome reference for cultivated species of the human gut microbiota.</title>
        <authorList>
            <person name="Zou Y."/>
            <person name="Xue W."/>
            <person name="Luo G."/>
        </authorList>
    </citation>
    <scope>NUCLEOTIDE SEQUENCE [LARGE SCALE GENOMIC DNA]</scope>
    <source>
        <strain evidence="5 8">AF16-31</strain>
        <strain evidence="6 7">AM23-3</strain>
    </source>
</reference>
<dbReference type="Gene3D" id="3.40.1410.10">
    <property type="entry name" value="Chorismate lyase-like"/>
    <property type="match status" value="1"/>
</dbReference>
<dbReference type="InterPro" id="IPR000524">
    <property type="entry name" value="Tscrpt_reg_HTH_GntR"/>
</dbReference>
<keyword evidence="1" id="KW-0805">Transcription regulation</keyword>
<dbReference type="SUPFAM" id="SSF64288">
    <property type="entry name" value="Chorismate lyase-like"/>
    <property type="match status" value="1"/>
</dbReference>
<accession>A0A3R5XP19</accession>
<dbReference type="AlphaFoldDB" id="A0A3R5XP19"/>
<dbReference type="EMBL" id="QRXY01000004">
    <property type="protein sequence ID" value="RGU46692.1"/>
    <property type="molecule type" value="Genomic_DNA"/>
</dbReference>
<dbReference type="InterPro" id="IPR011663">
    <property type="entry name" value="UTRA"/>
</dbReference>
<dbReference type="PRINTS" id="PR00035">
    <property type="entry name" value="HTHGNTR"/>
</dbReference>
<dbReference type="SUPFAM" id="SSF46785">
    <property type="entry name" value="Winged helix' DNA-binding domain"/>
    <property type="match status" value="1"/>
</dbReference>
<evidence type="ECO:0000256" key="1">
    <source>
        <dbReference type="ARBA" id="ARBA00023015"/>
    </source>
</evidence>